<organism evidence="2 3">
    <name type="scientific">Marasmiellus scandens</name>
    <dbReference type="NCBI Taxonomy" id="2682957"/>
    <lineage>
        <taxon>Eukaryota</taxon>
        <taxon>Fungi</taxon>
        <taxon>Dikarya</taxon>
        <taxon>Basidiomycota</taxon>
        <taxon>Agaricomycotina</taxon>
        <taxon>Agaricomycetes</taxon>
        <taxon>Agaricomycetidae</taxon>
        <taxon>Agaricales</taxon>
        <taxon>Marasmiineae</taxon>
        <taxon>Omphalotaceae</taxon>
        <taxon>Marasmiellus</taxon>
    </lineage>
</organism>
<proteinExistence type="predicted"/>
<feature type="chain" id="PRO_5045200842" evidence="1">
    <location>
        <begin position="18"/>
        <end position="242"/>
    </location>
</feature>
<name>A0ABR1JX46_9AGAR</name>
<protein>
    <submittedName>
        <fullName evidence="2">Uncharacterized protein</fullName>
    </submittedName>
</protein>
<dbReference type="EMBL" id="JBANRG010000003">
    <property type="protein sequence ID" value="KAK7468916.1"/>
    <property type="molecule type" value="Genomic_DNA"/>
</dbReference>
<reference evidence="2 3" key="1">
    <citation type="submission" date="2024-01" db="EMBL/GenBank/DDBJ databases">
        <title>A draft genome for the cacao thread blight pathogen Marasmiellus scandens.</title>
        <authorList>
            <person name="Baruah I.K."/>
            <person name="Leung J."/>
            <person name="Bukari Y."/>
            <person name="Amoako-Attah I."/>
            <person name="Meinhardt L.W."/>
            <person name="Bailey B.A."/>
            <person name="Cohen S.P."/>
        </authorList>
    </citation>
    <scope>NUCLEOTIDE SEQUENCE [LARGE SCALE GENOMIC DNA]</scope>
    <source>
        <strain evidence="2 3">GH-19</strain>
    </source>
</reference>
<evidence type="ECO:0000256" key="1">
    <source>
        <dbReference type="SAM" id="SignalP"/>
    </source>
</evidence>
<accession>A0ABR1JX46</accession>
<gene>
    <name evidence="2" type="ORF">VKT23_003413</name>
</gene>
<evidence type="ECO:0000313" key="2">
    <source>
        <dbReference type="EMBL" id="KAK7468916.1"/>
    </source>
</evidence>
<evidence type="ECO:0000313" key="3">
    <source>
        <dbReference type="Proteomes" id="UP001498398"/>
    </source>
</evidence>
<feature type="signal peptide" evidence="1">
    <location>
        <begin position="1"/>
        <end position="17"/>
    </location>
</feature>
<sequence>MRSTLLILPSLFLAAAASPIFSNSQQQPLISSSTVGNWTVEDGVEMGWVDPRLNGGRLLDFTTKHYGEPLNVIITGKSDPYILTEDGFHAYSKSIGFSEECLGLHYGNLHEADLGDGNGRKIEEYLARQYYFPVWGTCWESLAGGHHFRAWKQDGPDANSGAWFLGVSKEQHSGKNHMIVPDGYNIGRDWLVEKATSGSRWDGMWWRADVEWQEGLLEPGNDGVNHGIEQDGRVAVLTVHRL</sequence>
<comment type="caution">
    <text evidence="2">The sequence shown here is derived from an EMBL/GenBank/DDBJ whole genome shotgun (WGS) entry which is preliminary data.</text>
</comment>
<dbReference type="Proteomes" id="UP001498398">
    <property type="component" value="Unassembled WGS sequence"/>
</dbReference>
<keyword evidence="3" id="KW-1185">Reference proteome</keyword>
<keyword evidence="1" id="KW-0732">Signal</keyword>